<feature type="compositionally biased region" description="Polar residues" evidence="8">
    <location>
        <begin position="177"/>
        <end position="214"/>
    </location>
</feature>
<dbReference type="EMBL" id="OC001358">
    <property type="protein sequence ID" value="CAD7259730.1"/>
    <property type="molecule type" value="Genomic_DNA"/>
</dbReference>
<dbReference type="InterPro" id="IPR050401">
    <property type="entry name" value="Cyclic_nucleotide_synthase"/>
</dbReference>
<dbReference type="GO" id="GO:0004383">
    <property type="term" value="F:guanylate cyclase activity"/>
    <property type="evidence" value="ECO:0007669"/>
    <property type="project" value="TreeGrafter"/>
</dbReference>
<reference evidence="10" key="1">
    <citation type="submission" date="2020-11" db="EMBL/GenBank/DDBJ databases">
        <authorList>
            <person name="Tran Van P."/>
        </authorList>
    </citation>
    <scope>NUCLEOTIDE SEQUENCE</scope>
</reference>
<evidence type="ECO:0000256" key="4">
    <source>
        <dbReference type="ARBA" id="ARBA00022989"/>
    </source>
</evidence>
<dbReference type="GO" id="GO:0007168">
    <property type="term" value="P:receptor guanylyl cyclase signaling pathway"/>
    <property type="evidence" value="ECO:0007669"/>
    <property type="project" value="TreeGrafter"/>
</dbReference>
<evidence type="ECO:0000256" key="1">
    <source>
        <dbReference type="ARBA" id="ARBA00004370"/>
    </source>
</evidence>
<dbReference type="Gene3D" id="3.30.70.1230">
    <property type="entry name" value="Nucleotide cyclase"/>
    <property type="match status" value="1"/>
</dbReference>
<feature type="domain" description="Guanylate cyclase" evidence="9">
    <location>
        <begin position="32"/>
        <end position="76"/>
    </location>
</feature>
<dbReference type="InterPro" id="IPR029787">
    <property type="entry name" value="Nucleotide_cyclase"/>
</dbReference>
<dbReference type="GO" id="GO:0001653">
    <property type="term" value="F:peptide receptor activity"/>
    <property type="evidence" value="ECO:0007669"/>
    <property type="project" value="TreeGrafter"/>
</dbReference>
<dbReference type="GO" id="GO:0004016">
    <property type="term" value="F:adenylate cyclase activity"/>
    <property type="evidence" value="ECO:0007669"/>
    <property type="project" value="TreeGrafter"/>
</dbReference>
<evidence type="ECO:0000256" key="3">
    <source>
        <dbReference type="ARBA" id="ARBA00022741"/>
    </source>
</evidence>
<evidence type="ECO:0000256" key="7">
    <source>
        <dbReference type="ARBA" id="ARBA00023239"/>
    </source>
</evidence>
<keyword evidence="3" id="KW-0547">Nucleotide-binding</keyword>
<protein>
    <recommendedName>
        <fullName evidence="9">Guanylate cyclase domain-containing protein</fullName>
    </recommendedName>
</protein>
<dbReference type="AlphaFoldDB" id="A0A7R9ASI5"/>
<evidence type="ECO:0000256" key="6">
    <source>
        <dbReference type="ARBA" id="ARBA00023180"/>
    </source>
</evidence>
<dbReference type="PANTHER" id="PTHR11920:SF494">
    <property type="entry name" value="ATRIAL NATRIURETIC PEPTIDE RECEPTOR 2"/>
    <property type="match status" value="1"/>
</dbReference>
<name>A0A7R9ASI5_TIMSH</name>
<accession>A0A7R9ASI5</accession>
<keyword evidence="7" id="KW-0456">Lyase</keyword>
<keyword evidence="4" id="KW-1133">Transmembrane helix</keyword>
<feature type="compositionally biased region" description="Low complexity" evidence="8">
    <location>
        <begin position="159"/>
        <end position="169"/>
    </location>
</feature>
<dbReference type="SUPFAM" id="SSF55073">
    <property type="entry name" value="Nucleotide cyclase"/>
    <property type="match status" value="1"/>
</dbReference>
<proteinExistence type="predicted"/>
<dbReference type="PANTHER" id="PTHR11920">
    <property type="entry name" value="GUANYLYL CYCLASE"/>
    <property type="match status" value="1"/>
</dbReference>
<keyword evidence="5" id="KW-0472">Membrane</keyword>
<comment type="subcellular location">
    <subcellularLocation>
        <location evidence="1">Membrane</location>
    </subcellularLocation>
</comment>
<dbReference type="GO" id="GO:0035556">
    <property type="term" value="P:intracellular signal transduction"/>
    <property type="evidence" value="ECO:0007669"/>
    <property type="project" value="InterPro"/>
</dbReference>
<keyword evidence="2" id="KW-0812">Transmembrane</keyword>
<dbReference type="GO" id="GO:0005886">
    <property type="term" value="C:plasma membrane"/>
    <property type="evidence" value="ECO:0007669"/>
    <property type="project" value="TreeGrafter"/>
</dbReference>
<keyword evidence="6" id="KW-0325">Glycoprotein</keyword>
<organism evidence="10">
    <name type="scientific">Timema shepardi</name>
    <name type="common">Walking stick</name>
    <dbReference type="NCBI Taxonomy" id="629360"/>
    <lineage>
        <taxon>Eukaryota</taxon>
        <taxon>Metazoa</taxon>
        <taxon>Ecdysozoa</taxon>
        <taxon>Arthropoda</taxon>
        <taxon>Hexapoda</taxon>
        <taxon>Insecta</taxon>
        <taxon>Pterygota</taxon>
        <taxon>Neoptera</taxon>
        <taxon>Polyneoptera</taxon>
        <taxon>Phasmatodea</taxon>
        <taxon>Timematodea</taxon>
        <taxon>Timematoidea</taxon>
        <taxon>Timematidae</taxon>
        <taxon>Timema</taxon>
    </lineage>
</organism>
<feature type="region of interest" description="Disordered" evidence="8">
    <location>
        <begin position="130"/>
        <end position="214"/>
    </location>
</feature>
<evidence type="ECO:0000313" key="10">
    <source>
        <dbReference type="EMBL" id="CAD7259730.1"/>
    </source>
</evidence>
<gene>
    <name evidence="10" type="ORF">TSIB3V08_LOCUS3929</name>
</gene>
<dbReference type="GO" id="GO:0000166">
    <property type="term" value="F:nucleotide binding"/>
    <property type="evidence" value="ECO:0007669"/>
    <property type="project" value="UniProtKB-KW"/>
</dbReference>
<dbReference type="Pfam" id="PF00211">
    <property type="entry name" value="Guanylate_cyc"/>
    <property type="match status" value="1"/>
</dbReference>
<evidence type="ECO:0000259" key="9">
    <source>
        <dbReference type="Pfam" id="PF00211"/>
    </source>
</evidence>
<dbReference type="InterPro" id="IPR001054">
    <property type="entry name" value="A/G_cyclase"/>
</dbReference>
<evidence type="ECO:0000256" key="5">
    <source>
        <dbReference type="ARBA" id="ARBA00023136"/>
    </source>
</evidence>
<feature type="compositionally biased region" description="Polar residues" evidence="8">
    <location>
        <begin position="130"/>
        <end position="148"/>
    </location>
</feature>
<evidence type="ECO:0000256" key="2">
    <source>
        <dbReference type="ARBA" id="ARBA00022692"/>
    </source>
</evidence>
<sequence length="250" mass="26201">MEWASFLCENGPFHSSLAVELNTTSALANYATEAALKIHVSPSTKEVLDIFGTFEVELRGEVEMKGKGKVTTYWLLGEKNPERANAIETMTYTPGKTSSATSIPALTSHADTPPGSIRFNNVTVGVKSPTTAKSGVSSAATAPASNHVTPTTTTPPMPNNNNKNNPIPTANKRDNGSIGSPSILNKTNHNSSRSNNVPTSIRSNNICSSSPLGNKGVNSSTLIDMSNNITTCSPNATTPLLSAVPSDSNV</sequence>
<evidence type="ECO:0000256" key="8">
    <source>
        <dbReference type="SAM" id="MobiDB-lite"/>
    </source>
</evidence>